<accession>A0A3G2CK51</accession>
<keyword evidence="7" id="KW-0408">Iron</keyword>
<name>A0A3G2CK51_9ROSI</name>
<reference evidence="10" key="1">
    <citation type="submission" date="2018-01" db="EMBL/GenBank/DDBJ databases">
        <title>Identification of Cytochrome P450 in Croton stellatopilosus Transcriptome.</title>
        <authorList>
            <person name="Sintupachee S."/>
            <person name="De-Eknamkul W."/>
        </authorList>
    </citation>
    <scope>NUCLEOTIDE SEQUENCE</scope>
</reference>
<evidence type="ECO:0000256" key="6">
    <source>
        <dbReference type="ARBA" id="ARBA00023002"/>
    </source>
</evidence>
<organism evidence="10">
    <name type="scientific">Croton stellatopilosus</name>
    <dbReference type="NCBI Taxonomy" id="431156"/>
    <lineage>
        <taxon>Eukaryota</taxon>
        <taxon>Viridiplantae</taxon>
        <taxon>Streptophyta</taxon>
        <taxon>Embryophyta</taxon>
        <taxon>Tracheophyta</taxon>
        <taxon>Spermatophyta</taxon>
        <taxon>Magnoliopsida</taxon>
        <taxon>eudicotyledons</taxon>
        <taxon>Gunneridae</taxon>
        <taxon>Pentapetalae</taxon>
        <taxon>rosids</taxon>
        <taxon>fabids</taxon>
        <taxon>Malpighiales</taxon>
        <taxon>Euphorbiaceae</taxon>
        <taxon>Crotonoideae</taxon>
        <taxon>Crotoneae</taxon>
        <taxon>Croton</taxon>
    </lineage>
</organism>
<evidence type="ECO:0000256" key="3">
    <source>
        <dbReference type="ARBA" id="ARBA00010617"/>
    </source>
</evidence>
<dbReference type="GO" id="GO:0016020">
    <property type="term" value="C:membrane"/>
    <property type="evidence" value="ECO:0007669"/>
    <property type="project" value="UniProtKB-SubCell"/>
</dbReference>
<proteinExistence type="evidence at transcript level"/>
<evidence type="ECO:0000256" key="4">
    <source>
        <dbReference type="ARBA" id="ARBA00022617"/>
    </source>
</evidence>
<dbReference type="GO" id="GO:0020037">
    <property type="term" value="F:heme binding"/>
    <property type="evidence" value="ECO:0007669"/>
    <property type="project" value="InterPro"/>
</dbReference>
<dbReference type="EMBL" id="MG860541">
    <property type="protein sequence ID" value="AYM55678.1"/>
    <property type="molecule type" value="mRNA"/>
</dbReference>
<evidence type="ECO:0000256" key="9">
    <source>
        <dbReference type="ARBA" id="ARBA00023136"/>
    </source>
</evidence>
<dbReference type="GO" id="GO:0004497">
    <property type="term" value="F:monooxygenase activity"/>
    <property type="evidence" value="ECO:0007669"/>
    <property type="project" value="UniProtKB-KW"/>
</dbReference>
<comment type="similarity">
    <text evidence="3">Belongs to the cytochrome P450 family.</text>
</comment>
<keyword evidence="9" id="KW-0472">Membrane</keyword>
<comment type="subcellular location">
    <subcellularLocation>
        <location evidence="2">Membrane</location>
    </subcellularLocation>
</comment>
<keyword evidence="6" id="KW-0560">Oxidoreductase</keyword>
<dbReference type="PANTHER" id="PTHR47943:SF9">
    <property type="entry name" value="CYTOCHROME P450"/>
    <property type="match status" value="1"/>
</dbReference>
<dbReference type="PANTHER" id="PTHR47943">
    <property type="entry name" value="CYTOCHROME P450 93A3-LIKE"/>
    <property type="match status" value="1"/>
</dbReference>
<comment type="cofactor">
    <cofactor evidence="1">
        <name>heme</name>
        <dbReference type="ChEBI" id="CHEBI:30413"/>
    </cofactor>
</comment>
<dbReference type="InterPro" id="IPR036396">
    <property type="entry name" value="Cyt_P450_sf"/>
</dbReference>
<evidence type="ECO:0000313" key="10">
    <source>
        <dbReference type="EMBL" id="AYM55678.1"/>
    </source>
</evidence>
<evidence type="ECO:0000256" key="7">
    <source>
        <dbReference type="ARBA" id="ARBA00023004"/>
    </source>
</evidence>
<dbReference type="Pfam" id="PF00067">
    <property type="entry name" value="p450"/>
    <property type="match status" value="1"/>
</dbReference>
<dbReference type="GO" id="GO:0016705">
    <property type="term" value="F:oxidoreductase activity, acting on paired donors, with incorporation or reduction of molecular oxygen"/>
    <property type="evidence" value="ECO:0007669"/>
    <property type="project" value="InterPro"/>
</dbReference>
<evidence type="ECO:0000256" key="8">
    <source>
        <dbReference type="ARBA" id="ARBA00023033"/>
    </source>
</evidence>
<dbReference type="InterPro" id="IPR001128">
    <property type="entry name" value="Cyt_P450"/>
</dbReference>
<evidence type="ECO:0000256" key="1">
    <source>
        <dbReference type="ARBA" id="ARBA00001971"/>
    </source>
</evidence>
<sequence length="412" mass="46208">MSPFAFAIVLVLLGSLALFFFNLRLISLASSQKHKNGQKLPPGPSGLPIIGSLHILGNLPHHTLYNLAKIHGPIMYMRLGYVPTIIVSSARAAKLFLKTHDVVFGTRPKLQSSHYLSYGTKGIAFTGYGPYWRSTKKLATVNLLCASKIESFAPIRKEELGIYVETLKRAAAAREIVNFSLGVGKMIENIACRVVFGIVNDSEFRLKDLLKEALYLGGVFNIADFIPFLAPFDPQGLTKRMKACNKALDKTFERIIDEHEKDANREKKQQSDFIDVLLSLMDQPMMPTNDGALTSIDRTNVKAILLDMIIGSFDSSAATIEWTFAALLRYPRVMKCLQDELQNVVGMNNIVEEKHLSMLPYLDMIIKETFRLHPVGPLLIPRESMEDVTVDGYYIPKKVNSYSEYLGNWTRS</sequence>
<gene>
    <name evidence="10" type="primary">CYP736A223</name>
</gene>
<keyword evidence="4" id="KW-0349">Heme</keyword>
<dbReference type="Gene3D" id="1.10.630.10">
    <property type="entry name" value="Cytochrome P450"/>
    <property type="match status" value="1"/>
</dbReference>
<evidence type="ECO:0000256" key="5">
    <source>
        <dbReference type="ARBA" id="ARBA00022723"/>
    </source>
</evidence>
<dbReference type="SUPFAM" id="SSF48264">
    <property type="entry name" value="Cytochrome P450"/>
    <property type="match status" value="1"/>
</dbReference>
<dbReference type="AlphaFoldDB" id="A0A3G2CK51"/>
<dbReference type="GO" id="GO:0005506">
    <property type="term" value="F:iron ion binding"/>
    <property type="evidence" value="ECO:0007669"/>
    <property type="project" value="InterPro"/>
</dbReference>
<dbReference type="InterPro" id="IPR002401">
    <property type="entry name" value="Cyt_P450_E_grp-I"/>
</dbReference>
<keyword evidence="8" id="KW-0503">Monooxygenase</keyword>
<protein>
    <submittedName>
        <fullName evidence="10">Cytochrome P450</fullName>
    </submittedName>
</protein>
<evidence type="ECO:0000256" key="2">
    <source>
        <dbReference type="ARBA" id="ARBA00004370"/>
    </source>
</evidence>
<dbReference type="PRINTS" id="PR00463">
    <property type="entry name" value="EP450I"/>
</dbReference>
<keyword evidence="5" id="KW-0479">Metal-binding</keyword>